<comment type="caution">
    <text evidence="9">The sequence shown here is derived from an EMBL/GenBank/DDBJ whole genome shotgun (WGS) entry which is preliminary data.</text>
</comment>
<dbReference type="PANTHER" id="PTHR30193:SF37">
    <property type="entry name" value="INNER MEMBRANE ABC TRANSPORTER PERMEASE PROTEIN YCJO"/>
    <property type="match status" value="1"/>
</dbReference>
<evidence type="ECO:0000259" key="8">
    <source>
        <dbReference type="PROSITE" id="PS50928"/>
    </source>
</evidence>
<accession>A0A261GAD9</accession>
<dbReference type="OrthoDB" id="9804439at2"/>
<gene>
    <name evidence="9" type="ORF">BAQU_0214</name>
</gene>
<feature type="transmembrane region" description="Helical" evidence="7">
    <location>
        <begin position="6"/>
        <end position="29"/>
    </location>
</feature>
<evidence type="ECO:0000256" key="6">
    <source>
        <dbReference type="ARBA" id="ARBA00023136"/>
    </source>
</evidence>
<dbReference type="PROSITE" id="PS50928">
    <property type="entry name" value="ABC_TM1"/>
    <property type="match status" value="1"/>
</dbReference>
<evidence type="ECO:0000256" key="7">
    <source>
        <dbReference type="RuleBase" id="RU363032"/>
    </source>
</evidence>
<dbReference type="Proteomes" id="UP000216451">
    <property type="component" value="Unassembled WGS sequence"/>
</dbReference>
<feature type="transmembrane region" description="Helical" evidence="7">
    <location>
        <begin position="198"/>
        <end position="219"/>
    </location>
</feature>
<dbReference type="Gene3D" id="1.10.3720.10">
    <property type="entry name" value="MetI-like"/>
    <property type="match status" value="1"/>
</dbReference>
<dbReference type="RefSeq" id="WP_094692223.1">
    <property type="nucleotide sequence ID" value="NZ_JBDNKC010000001.1"/>
</dbReference>
<sequence>MKRKDWYWNLLFVGPTVCIFSLVVLVPFVMGISYSFVSWDGIAANAKRFIGFTNYVSAMSDTRFIRSAVKTFIFTAGAVVLTNALGLIVALLVTSKMKLAGVVRTFYFMPYLIGGLILGYIWKFIFSDGFAIIGNVTGWKFIFFNWLLNPTFALFALIFVSTWQTAGYVMIIYISGIQTIPQDLIEAAEVDGAHGWKLFWHIKFPLIMPAFTISLFMTLSNSFKIFDTNLSLTAGGPSNATELFAMNIYNEIFLNGNYGYGQAKAVLFFIIVAIFTLAQVSITKKREVGL</sequence>
<dbReference type="Pfam" id="PF00528">
    <property type="entry name" value="BPD_transp_1"/>
    <property type="match status" value="1"/>
</dbReference>
<feature type="transmembrane region" description="Helical" evidence="7">
    <location>
        <begin position="265"/>
        <end position="282"/>
    </location>
</feature>
<feature type="transmembrane region" description="Helical" evidence="7">
    <location>
        <begin position="154"/>
        <end position="177"/>
    </location>
</feature>
<evidence type="ECO:0000313" key="9">
    <source>
        <dbReference type="EMBL" id="OZG68397.1"/>
    </source>
</evidence>
<dbReference type="GO" id="GO:0055085">
    <property type="term" value="P:transmembrane transport"/>
    <property type="evidence" value="ECO:0007669"/>
    <property type="project" value="InterPro"/>
</dbReference>
<feature type="transmembrane region" description="Helical" evidence="7">
    <location>
        <begin position="72"/>
        <end position="93"/>
    </location>
</feature>
<name>A0A261GAD9_9BIFI</name>
<protein>
    <submittedName>
        <fullName evidence="9">Multiple sugar-binding transport system permease</fullName>
    </submittedName>
</protein>
<dbReference type="InterPro" id="IPR051393">
    <property type="entry name" value="ABC_transporter_permease"/>
</dbReference>
<organism evidence="9 10">
    <name type="scientific">Bifidobacterium aquikefiri</name>
    <dbReference type="NCBI Taxonomy" id="1653207"/>
    <lineage>
        <taxon>Bacteria</taxon>
        <taxon>Bacillati</taxon>
        <taxon>Actinomycetota</taxon>
        <taxon>Actinomycetes</taxon>
        <taxon>Bifidobacteriales</taxon>
        <taxon>Bifidobacteriaceae</taxon>
        <taxon>Bifidobacterium</taxon>
    </lineage>
</organism>
<dbReference type="PANTHER" id="PTHR30193">
    <property type="entry name" value="ABC TRANSPORTER PERMEASE PROTEIN"/>
    <property type="match status" value="1"/>
</dbReference>
<evidence type="ECO:0000256" key="2">
    <source>
        <dbReference type="ARBA" id="ARBA00022448"/>
    </source>
</evidence>
<keyword evidence="10" id="KW-1185">Reference proteome</keyword>
<dbReference type="GeneID" id="98294900"/>
<feature type="transmembrane region" description="Helical" evidence="7">
    <location>
        <begin position="105"/>
        <end position="122"/>
    </location>
</feature>
<evidence type="ECO:0000256" key="1">
    <source>
        <dbReference type="ARBA" id="ARBA00004651"/>
    </source>
</evidence>
<dbReference type="EMBL" id="MWXA01000002">
    <property type="protein sequence ID" value="OZG68397.1"/>
    <property type="molecule type" value="Genomic_DNA"/>
</dbReference>
<proteinExistence type="inferred from homology"/>
<keyword evidence="6 7" id="KW-0472">Membrane</keyword>
<reference evidence="9 10" key="1">
    <citation type="journal article" date="2017" name="BMC Genomics">
        <title>Comparative genomic and phylogenomic analyses of the Bifidobacteriaceae family.</title>
        <authorList>
            <person name="Lugli G.A."/>
            <person name="Milani C."/>
            <person name="Turroni F."/>
            <person name="Duranti S."/>
            <person name="Mancabelli L."/>
            <person name="Mangifesta M."/>
            <person name="Ferrario C."/>
            <person name="Modesto M."/>
            <person name="Mattarelli P."/>
            <person name="Jiri K."/>
            <person name="van Sinderen D."/>
            <person name="Ventura M."/>
        </authorList>
    </citation>
    <scope>NUCLEOTIDE SEQUENCE [LARGE SCALE GENOMIC DNA]</scope>
    <source>
        <strain evidence="9 10">LMG 28769</strain>
    </source>
</reference>
<dbReference type="SUPFAM" id="SSF161098">
    <property type="entry name" value="MetI-like"/>
    <property type="match status" value="1"/>
</dbReference>
<keyword evidence="5 7" id="KW-1133">Transmembrane helix</keyword>
<evidence type="ECO:0000313" key="10">
    <source>
        <dbReference type="Proteomes" id="UP000216451"/>
    </source>
</evidence>
<evidence type="ECO:0000256" key="3">
    <source>
        <dbReference type="ARBA" id="ARBA00022475"/>
    </source>
</evidence>
<dbReference type="InterPro" id="IPR000515">
    <property type="entry name" value="MetI-like"/>
</dbReference>
<dbReference type="InterPro" id="IPR035906">
    <property type="entry name" value="MetI-like_sf"/>
</dbReference>
<comment type="subcellular location">
    <subcellularLocation>
        <location evidence="1 7">Cell membrane</location>
        <topology evidence="1 7">Multi-pass membrane protein</topology>
    </subcellularLocation>
</comment>
<evidence type="ECO:0000256" key="4">
    <source>
        <dbReference type="ARBA" id="ARBA00022692"/>
    </source>
</evidence>
<dbReference type="AlphaFoldDB" id="A0A261GAD9"/>
<feature type="domain" description="ABC transmembrane type-1" evidence="8">
    <location>
        <begin position="68"/>
        <end position="279"/>
    </location>
</feature>
<evidence type="ECO:0000256" key="5">
    <source>
        <dbReference type="ARBA" id="ARBA00022989"/>
    </source>
</evidence>
<keyword evidence="4 7" id="KW-0812">Transmembrane</keyword>
<dbReference type="CDD" id="cd06261">
    <property type="entry name" value="TM_PBP2"/>
    <property type="match status" value="1"/>
</dbReference>
<comment type="similarity">
    <text evidence="7">Belongs to the binding-protein-dependent transport system permease family.</text>
</comment>
<dbReference type="GO" id="GO:0005886">
    <property type="term" value="C:plasma membrane"/>
    <property type="evidence" value="ECO:0007669"/>
    <property type="project" value="UniProtKB-SubCell"/>
</dbReference>
<keyword evidence="3" id="KW-1003">Cell membrane</keyword>
<keyword evidence="2 7" id="KW-0813">Transport</keyword>